<feature type="transmembrane region" description="Helical" evidence="8">
    <location>
        <begin position="257"/>
        <end position="275"/>
    </location>
</feature>
<gene>
    <name evidence="10" type="ORF">EBB54_18340</name>
</gene>
<evidence type="ECO:0000256" key="1">
    <source>
        <dbReference type="ARBA" id="ARBA00004651"/>
    </source>
</evidence>
<keyword evidence="11" id="KW-1185">Reference proteome</keyword>
<organism evidence="10 11">
    <name type="scientific">Schaedlerella arabinosiphila</name>
    <dbReference type="NCBI Taxonomy" id="2044587"/>
    <lineage>
        <taxon>Bacteria</taxon>
        <taxon>Bacillati</taxon>
        <taxon>Bacillota</taxon>
        <taxon>Clostridia</taxon>
        <taxon>Lachnospirales</taxon>
        <taxon>Lachnospiraceae</taxon>
        <taxon>Schaedlerella</taxon>
    </lineage>
</organism>
<evidence type="ECO:0000256" key="7">
    <source>
        <dbReference type="ARBA" id="ARBA00023136"/>
    </source>
</evidence>
<dbReference type="Pfam" id="PF06826">
    <property type="entry name" value="Asp-Al_Ex"/>
    <property type="match status" value="2"/>
</dbReference>
<feature type="transmembrane region" description="Helical" evidence="8">
    <location>
        <begin position="78"/>
        <end position="100"/>
    </location>
</feature>
<name>A0A3R8L1L7_9FIRM</name>
<dbReference type="Proteomes" id="UP000274920">
    <property type="component" value="Unassembled WGS sequence"/>
</dbReference>
<dbReference type="AlphaFoldDB" id="A0A3R8L1L7"/>
<proteinExistence type="inferred from homology"/>
<feature type="domain" description="YidE/YbjL duplication" evidence="9">
    <location>
        <begin position="239"/>
        <end position="400"/>
    </location>
</feature>
<keyword evidence="7 8" id="KW-0472">Membrane</keyword>
<feature type="transmembrane region" description="Helical" evidence="8">
    <location>
        <begin position="231"/>
        <end position="251"/>
    </location>
</feature>
<feature type="transmembrane region" description="Helical" evidence="8">
    <location>
        <begin position="296"/>
        <end position="315"/>
    </location>
</feature>
<feature type="transmembrane region" description="Helical" evidence="8">
    <location>
        <begin position="321"/>
        <end position="340"/>
    </location>
</feature>
<dbReference type="NCBIfam" id="TIGR01625">
    <property type="entry name" value="YidE_YbjL_dupl"/>
    <property type="match status" value="1"/>
</dbReference>
<sequence>MELFGGILAVKAVVFLTFSVFAIAAIGYAIGKITVKGINLGTAGVFIIALVYGCLLYTKLSDNLMAGETTFATDALKIVENMGLIFFVTSVGFIAGPNFFGNLKRNFKSYVLLGAVIILAAAVTCVACILIGSNFTDLEHEQFRAIMVGLLSGALTSTPAFSASKAAVGLDLEALVSVGYGISYLFGVVGVVLFVQIVPKMLKANMNEEVAKITAKEGEGRKKSSLILTEVDEFGFFAFSLAAIIGILVGSLSYRNFSLTTTGGCLLTALVFGHYGHAGKISIVPKNSTLKMLRELGLMLFLIGAGVSGGAKFVQYFEPVYFLYGAIMTILPMIIGFIVAKNVLKLPLLNNLGSLTGGMTSTPALGTLINMAGTEDIAAAYAATYPIALIAVVLASQLIILFC</sequence>
<evidence type="ECO:0000256" key="2">
    <source>
        <dbReference type="ARBA" id="ARBA00009854"/>
    </source>
</evidence>
<evidence type="ECO:0000313" key="11">
    <source>
        <dbReference type="Proteomes" id="UP000274920"/>
    </source>
</evidence>
<feature type="transmembrane region" description="Helical" evidence="8">
    <location>
        <begin position="12"/>
        <end position="31"/>
    </location>
</feature>
<keyword evidence="5 8" id="KW-0812">Transmembrane</keyword>
<keyword evidence="6 8" id="KW-1133">Transmembrane helix</keyword>
<comment type="similarity">
    <text evidence="2">Belongs to the AAE transporter (TC 2.A.81) family.</text>
</comment>
<dbReference type="EMBL" id="RHJS01000002">
    <property type="protein sequence ID" value="RRK33079.1"/>
    <property type="molecule type" value="Genomic_DNA"/>
</dbReference>
<evidence type="ECO:0000256" key="5">
    <source>
        <dbReference type="ARBA" id="ARBA00022692"/>
    </source>
</evidence>
<dbReference type="RefSeq" id="WP_016296262.1">
    <property type="nucleotide sequence ID" value="NZ_RHJS01000002.1"/>
</dbReference>
<feature type="transmembrane region" description="Helical" evidence="8">
    <location>
        <begin position="112"/>
        <end position="131"/>
    </location>
</feature>
<accession>A0A3R8L1L7</accession>
<protein>
    <submittedName>
        <fullName evidence="10">Permease</fullName>
    </submittedName>
</protein>
<comment type="subcellular location">
    <subcellularLocation>
        <location evidence="1">Cell membrane</location>
        <topology evidence="1">Multi-pass membrane protein</topology>
    </subcellularLocation>
</comment>
<dbReference type="PANTHER" id="PTHR30445:SF3">
    <property type="entry name" value="TRANSPORT PROTEIN YIDE-RELATED"/>
    <property type="match status" value="1"/>
</dbReference>
<dbReference type="InterPro" id="IPR050144">
    <property type="entry name" value="AAE_transporter"/>
</dbReference>
<evidence type="ECO:0000256" key="4">
    <source>
        <dbReference type="ARBA" id="ARBA00022475"/>
    </source>
</evidence>
<evidence type="ECO:0000256" key="3">
    <source>
        <dbReference type="ARBA" id="ARBA00022448"/>
    </source>
</evidence>
<keyword evidence="3" id="KW-0813">Transport</keyword>
<keyword evidence="4" id="KW-1003">Cell membrane</keyword>
<evidence type="ECO:0000313" key="10">
    <source>
        <dbReference type="EMBL" id="RRK33079.1"/>
    </source>
</evidence>
<dbReference type="PANTHER" id="PTHR30445">
    <property type="entry name" value="K(+)_H(+) ANTIPORTER SUBUNIT KHTT"/>
    <property type="match status" value="1"/>
</dbReference>
<dbReference type="GO" id="GO:0005886">
    <property type="term" value="C:plasma membrane"/>
    <property type="evidence" value="ECO:0007669"/>
    <property type="project" value="UniProtKB-SubCell"/>
</dbReference>
<reference evidence="10" key="1">
    <citation type="submission" date="2018-10" db="EMBL/GenBank/DDBJ databases">
        <title>Schaedlerella arabinophila gen. nov. sp. nov., isolated from the mouse intestinal tract and comparative analysis with the genome of the closely related altered Schaedler flora strain ASF502.</title>
        <authorList>
            <person name="Miyake S."/>
            <person name="Soh M."/>
            <person name="Seedorf H."/>
        </authorList>
    </citation>
    <scope>NUCLEOTIDE SEQUENCE [LARGE SCALE GENOMIC DNA]</scope>
    <source>
        <strain evidence="10">DSM 106076</strain>
    </source>
</reference>
<evidence type="ECO:0000259" key="9">
    <source>
        <dbReference type="Pfam" id="PF06826"/>
    </source>
</evidence>
<feature type="transmembrane region" description="Helical" evidence="8">
    <location>
        <begin position="174"/>
        <end position="198"/>
    </location>
</feature>
<evidence type="ECO:0000256" key="6">
    <source>
        <dbReference type="ARBA" id="ARBA00022989"/>
    </source>
</evidence>
<comment type="caution">
    <text evidence="10">The sequence shown here is derived from an EMBL/GenBank/DDBJ whole genome shotgun (WGS) entry which is preliminary data.</text>
</comment>
<evidence type="ECO:0000256" key="8">
    <source>
        <dbReference type="SAM" id="Phobius"/>
    </source>
</evidence>
<feature type="domain" description="YidE/YbjL duplication" evidence="9">
    <location>
        <begin position="20"/>
        <end position="199"/>
    </location>
</feature>
<feature type="transmembrane region" description="Helical" evidence="8">
    <location>
        <begin position="378"/>
        <end position="402"/>
    </location>
</feature>
<dbReference type="InterPro" id="IPR006512">
    <property type="entry name" value="YidE_YbjL"/>
</dbReference>
<feature type="transmembrane region" description="Helical" evidence="8">
    <location>
        <begin position="37"/>
        <end position="57"/>
    </location>
</feature>
<feature type="transmembrane region" description="Helical" evidence="8">
    <location>
        <begin position="143"/>
        <end position="162"/>
    </location>
</feature>